<dbReference type="EMBL" id="AGEL01000002">
    <property type="protein sequence ID" value="EHO18599.1"/>
    <property type="molecule type" value="Genomic_DNA"/>
</dbReference>
<protein>
    <recommendedName>
        <fullName evidence="1">Metallo-beta-lactamase domain-containing protein</fullName>
    </recommendedName>
</protein>
<dbReference type="SUPFAM" id="SSF56281">
    <property type="entry name" value="Metallo-hydrolase/oxidoreductase"/>
    <property type="match status" value="1"/>
</dbReference>
<organism evidence="2 3">
    <name type="scientific">Stomatobaculum longum</name>
    <dbReference type="NCBI Taxonomy" id="796942"/>
    <lineage>
        <taxon>Bacteria</taxon>
        <taxon>Bacillati</taxon>
        <taxon>Bacillota</taxon>
        <taxon>Clostridia</taxon>
        <taxon>Lachnospirales</taxon>
        <taxon>Lachnospiraceae</taxon>
        <taxon>Stomatobaculum</taxon>
    </lineage>
</organism>
<dbReference type="InterPro" id="IPR001279">
    <property type="entry name" value="Metallo-B-lactamas"/>
</dbReference>
<dbReference type="Proteomes" id="UP000018466">
    <property type="component" value="Unassembled WGS sequence"/>
</dbReference>
<evidence type="ECO:0000259" key="1">
    <source>
        <dbReference type="SMART" id="SM00849"/>
    </source>
</evidence>
<evidence type="ECO:0000313" key="3">
    <source>
        <dbReference type="Proteomes" id="UP000018466"/>
    </source>
</evidence>
<accession>A0AA36Y6X5</accession>
<dbReference type="SMART" id="SM00849">
    <property type="entry name" value="Lactamase_B"/>
    <property type="match status" value="1"/>
</dbReference>
<dbReference type="PANTHER" id="PTHR47619:SF1">
    <property type="entry name" value="EXODEOXYRIBONUCLEASE WALJ"/>
    <property type="match status" value="1"/>
</dbReference>
<dbReference type="InterPro" id="IPR036866">
    <property type="entry name" value="RibonucZ/Hydroxyglut_hydro"/>
</dbReference>
<comment type="caution">
    <text evidence="2">The sequence shown here is derived from an EMBL/GenBank/DDBJ whole genome shotgun (WGS) entry which is preliminary data.</text>
</comment>
<feature type="domain" description="Metallo-beta-lactamase" evidence="1">
    <location>
        <begin position="11"/>
        <end position="169"/>
    </location>
</feature>
<dbReference type="InterPro" id="IPR052533">
    <property type="entry name" value="WalJ/YycJ-like"/>
</dbReference>
<name>A0AA36Y6X5_9FIRM</name>
<dbReference type="AlphaFoldDB" id="A0AA36Y6X5"/>
<gene>
    <name evidence="2" type="ORF">HMPREF9623_00067</name>
</gene>
<dbReference type="Gene3D" id="3.60.15.10">
    <property type="entry name" value="Ribonuclease Z/Hydroxyacylglutathione hydrolase-like"/>
    <property type="match status" value="1"/>
</dbReference>
<proteinExistence type="predicted"/>
<dbReference type="GeneID" id="86939867"/>
<keyword evidence="3" id="KW-1185">Reference proteome</keyword>
<evidence type="ECO:0000313" key="2">
    <source>
        <dbReference type="EMBL" id="EHO18599.1"/>
    </source>
</evidence>
<dbReference type="RefSeq" id="WP_009531902.1">
    <property type="nucleotide sequence ID" value="NZ_JH590861.1"/>
</dbReference>
<sequence length="265" mass="28555">MRLMTIASGSSGNAGYLGSERTHLLIDAGISRRRIVQGLEAADLKPADLAGVLLTHEHADHVTGLKVLLKKDPVPLYATAGTLAAIQKKGMLDDYPAERIHVIRGGEAFSLGDLTVLPLSIDHDAAEPVGYRVTYGGKSAAFLTDLGHATPELEAALRNLDALLLESNHDVRMLEAGPYPYPLKRRILGDCGHLSNESAGRLLSLLCHGGLKQVLLGHLSKENNLPELAYETVRCELRLTHGKGEAEELPLAVAARDCCSKLYEF</sequence>
<dbReference type="Pfam" id="PF12706">
    <property type="entry name" value="Lactamase_B_2"/>
    <property type="match status" value="1"/>
</dbReference>
<dbReference type="PANTHER" id="PTHR47619">
    <property type="entry name" value="METALLO-HYDROLASE YYCJ-RELATED"/>
    <property type="match status" value="1"/>
</dbReference>
<reference evidence="2 3" key="1">
    <citation type="submission" date="2011-10" db="EMBL/GenBank/DDBJ databases">
        <title>The Genome Sequence of Lachnospiraceae bacterium ACC2.</title>
        <authorList>
            <consortium name="The Broad Institute Genome Sequencing Platform"/>
            <person name="Earl A."/>
            <person name="Ward D."/>
            <person name="Feldgarden M."/>
            <person name="Gevers D."/>
            <person name="Sizova M."/>
            <person name="Hazen A."/>
            <person name="Epstein S."/>
            <person name="Young S.K."/>
            <person name="Zeng Q."/>
            <person name="Gargeya S."/>
            <person name="Fitzgerald M."/>
            <person name="Haas B."/>
            <person name="Abouelleil A."/>
            <person name="Alvarado L."/>
            <person name="Arachchi H.M."/>
            <person name="Berlin A."/>
            <person name="Brown A."/>
            <person name="Chapman S.B."/>
            <person name="Chen Z."/>
            <person name="Dunbar C."/>
            <person name="Freedman E."/>
            <person name="Gearin G."/>
            <person name="Goldberg J."/>
            <person name="Griggs A."/>
            <person name="Gujja S."/>
            <person name="Heiman D."/>
            <person name="Howarth C."/>
            <person name="Larson L."/>
            <person name="Lui A."/>
            <person name="MacDonald P.J.P."/>
            <person name="Montmayeur A."/>
            <person name="Murphy C."/>
            <person name="Neiman D."/>
            <person name="Pearson M."/>
            <person name="Priest M."/>
            <person name="Roberts A."/>
            <person name="Saif S."/>
            <person name="Shea T."/>
            <person name="Shenoy N."/>
            <person name="Sisk P."/>
            <person name="Stolte C."/>
            <person name="Sykes S."/>
            <person name="Wortman J."/>
            <person name="Nusbaum C."/>
            <person name="Birren B."/>
        </authorList>
    </citation>
    <scope>NUCLEOTIDE SEQUENCE [LARGE SCALE GENOMIC DNA]</scope>
    <source>
        <strain evidence="2 3">ACC2</strain>
    </source>
</reference>